<feature type="chain" id="PRO_5037932834" description="Spy/CpxP family protein refolding chaperone" evidence="2">
    <location>
        <begin position="21"/>
        <end position="129"/>
    </location>
</feature>
<sequence>MKKLLLMITLVAGMNFLAQAQTNNNKTPQQKAQHMTMMLQKKLALTAEQSAKVKAIMLNQAIHMDSLKKNMSADNRKQNHKSRRMIMKKTNAALNAVLTPDQQKKYAELKASRKGHGRARKETTSPALG</sequence>
<evidence type="ECO:0000313" key="4">
    <source>
        <dbReference type="Proteomes" id="UP000613193"/>
    </source>
</evidence>
<dbReference type="AlphaFoldDB" id="A0A934ULP8"/>
<protein>
    <recommendedName>
        <fullName evidence="5">Spy/CpxP family protein refolding chaperone</fullName>
    </recommendedName>
</protein>
<dbReference type="EMBL" id="JAEHFW010000001">
    <property type="protein sequence ID" value="MBK0378096.1"/>
    <property type="molecule type" value="Genomic_DNA"/>
</dbReference>
<dbReference type="Proteomes" id="UP000613193">
    <property type="component" value="Unassembled WGS sequence"/>
</dbReference>
<evidence type="ECO:0000256" key="2">
    <source>
        <dbReference type="SAM" id="SignalP"/>
    </source>
</evidence>
<accession>A0A934ULP8</accession>
<keyword evidence="4" id="KW-1185">Reference proteome</keyword>
<feature type="signal peptide" evidence="2">
    <location>
        <begin position="1"/>
        <end position="20"/>
    </location>
</feature>
<keyword evidence="2" id="KW-0732">Signal</keyword>
<proteinExistence type="predicted"/>
<evidence type="ECO:0000256" key="1">
    <source>
        <dbReference type="SAM" id="MobiDB-lite"/>
    </source>
</evidence>
<reference evidence="3" key="1">
    <citation type="submission" date="2020-12" db="EMBL/GenBank/DDBJ databases">
        <title>Bacterial novel species Mucilaginibacter sp. SD-g isolated from soil.</title>
        <authorList>
            <person name="Jung H.-Y."/>
        </authorList>
    </citation>
    <scope>NUCLEOTIDE SEQUENCE</scope>
    <source>
        <strain evidence="3">SD-g</strain>
    </source>
</reference>
<evidence type="ECO:0000313" key="3">
    <source>
        <dbReference type="EMBL" id="MBK0378096.1"/>
    </source>
</evidence>
<dbReference type="RefSeq" id="WP_200063578.1">
    <property type="nucleotide sequence ID" value="NZ_JAEHFW010000001.1"/>
</dbReference>
<name>A0A934ULP8_9SPHI</name>
<evidence type="ECO:0008006" key="5">
    <source>
        <dbReference type="Google" id="ProtNLM"/>
    </source>
</evidence>
<feature type="region of interest" description="Disordered" evidence="1">
    <location>
        <begin position="109"/>
        <end position="129"/>
    </location>
</feature>
<dbReference type="Gene3D" id="1.20.120.1490">
    <property type="match status" value="1"/>
</dbReference>
<organism evidence="3 4">
    <name type="scientific">Mucilaginibacter segetis</name>
    <dbReference type="NCBI Taxonomy" id="2793071"/>
    <lineage>
        <taxon>Bacteria</taxon>
        <taxon>Pseudomonadati</taxon>
        <taxon>Bacteroidota</taxon>
        <taxon>Sphingobacteriia</taxon>
        <taxon>Sphingobacteriales</taxon>
        <taxon>Sphingobacteriaceae</taxon>
        <taxon>Mucilaginibacter</taxon>
    </lineage>
</organism>
<comment type="caution">
    <text evidence="3">The sequence shown here is derived from an EMBL/GenBank/DDBJ whole genome shotgun (WGS) entry which is preliminary data.</text>
</comment>
<gene>
    <name evidence="3" type="ORF">I5M19_02165</name>
</gene>